<dbReference type="Gene3D" id="2.40.30.170">
    <property type="match status" value="1"/>
</dbReference>
<dbReference type="InterPro" id="IPR058637">
    <property type="entry name" value="YknX-like_C"/>
</dbReference>
<feature type="domain" description="CusB-like beta-barrel" evidence="5">
    <location>
        <begin position="309"/>
        <end position="370"/>
    </location>
</feature>
<dbReference type="InterPro" id="IPR058625">
    <property type="entry name" value="MdtA-like_BSH"/>
</dbReference>
<evidence type="ECO:0000259" key="6">
    <source>
        <dbReference type="Pfam" id="PF25989"/>
    </source>
</evidence>
<dbReference type="NCBIfam" id="TIGR01730">
    <property type="entry name" value="RND_mfp"/>
    <property type="match status" value="1"/>
</dbReference>
<dbReference type="EMBL" id="JAZHPZ010000004">
    <property type="protein sequence ID" value="MEF2966436.1"/>
    <property type="molecule type" value="Genomic_DNA"/>
</dbReference>
<organism evidence="7 8">
    <name type="scientific">Paenibacillus haidiansis</name>
    <dbReference type="NCBI Taxonomy" id="1574488"/>
    <lineage>
        <taxon>Bacteria</taxon>
        <taxon>Bacillati</taxon>
        <taxon>Bacillota</taxon>
        <taxon>Bacilli</taxon>
        <taxon>Bacillales</taxon>
        <taxon>Paenibacillaceae</taxon>
        <taxon>Paenibacillus</taxon>
    </lineage>
</organism>
<comment type="caution">
    <text evidence="7">The sequence shown here is derived from an EMBL/GenBank/DDBJ whole genome shotgun (WGS) entry which is preliminary data.</text>
</comment>
<evidence type="ECO:0000313" key="7">
    <source>
        <dbReference type="EMBL" id="MEF2966436.1"/>
    </source>
</evidence>
<dbReference type="PANTHER" id="PTHR30469">
    <property type="entry name" value="MULTIDRUG RESISTANCE PROTEIN MDTA"/>
    <property type="match status" value="1"/>
</dbReference>
<evidence type="ECO:0000256" key="1">
    <source>
        <dbReference type="ARBA" id="ARBA00009477"/>
    </source>
</evidence>
<proteinExistence type="inferred from homology"/>
<accession>A0ABU7VT82</accession>
<gene>
    <name evidence="7" type="ORF">V3851_11400</name>
</gene>
<feature type="domain" description="YknX-like C-terminal permuted SH3-like" evidence="6">
    <location>
        <begin position="381"/>
        <end position="448"/>
    </location>
</feature>
<dbReference type="Gene3D" id="2.40.50.100">
    <property type="match status" value="2"/>
</dbReference>
<evidence type="ECO:0000259" key="4">
    <source>
        <dbReference type="Pfam" id="PF25917"/>
    </source>
</evidence>
<dbReference type="RefSeq" id="WP_331846649.1">
    <property type="nucleotide sequence ID" value="NZ_JAZHPZ010000004.1"/>
</dbReference>
<dbReference type="PANTHER" id="PTHR30469:SF15">
    <property type="entry name" value="HLYD FAMILY OF SECRETION PROTEINS"/>
    <property type="match status" value="1"/>
</dbReference>
<dbReference type="Gene3D" id="2.40.420.20">
    <property type="match status" value="1"/>
</dbReference>
<evidence type="ECO:0000259" key="5">
    <source>
        <dbReference type="Pfam" id="PF25954"/>
    </source>
</evidence>
<dbReference type="InterPro" id="IPR058792">
    <property type="entry name" value="Beta-barrel_RND_2"/>
</dbReference>
<feature type="signal peptide" evidence="3">
    <location>
        <begin position="1"/>
        <end position="22"/>
    </location>
</feature>
<name>A0ABU7VT82_9BACL</name>
<evidence type="ECO:0000313" key="8">
    <source>
        <dbReference type="Proteomes" id="UP001306950"/>
    </source>
</evidence>
<dbReference type="Gene3D" id="1.10.287.470">
    <property type="entry name" value="Helix hairpin bin"/>
    <property type="match status" value="3"/>
</dbReference>
<dbReference type="Proteomes" id="UP001306950">
    <property type="component" value="Unassembled WGS sequence"/>
</dbReference>
<dbReference type="InterPro" id="IPR006143">
    <property type="entry name" value="RND_pump_MFP"/>
</dbReference>
<protein>
    <submittedName>
        <fullName evidence="7">Efflux RND transporter periplasmic adaptor subunit</fullName>
    </submittedName>
</protein>
<reference evidence="7 8" key="1">
    <citation type="submission" date="2024-02" db="EMBL/GenBank/DDBJ databases">
        <title>A nitrogen-fixing paenibacillus bacterium.</title>
        <authorList>
            <person name="Zhang W.L."/>
            <person name="Chen S.F."/>
        </authorList>
    </citation>
    <scope>NUCLEOTIDE SEQUENCE [LARGE SCALE GENOMIC DNA]</scope>
    <source>
        <strain evidence="7 8">M1</strain>
    </source>
</reference>
<feature type="domain" description="Multidrug resistance protein MdtA-like barrel-sandwich hybrid" evidence="4">
    <location>
        <begin position="66"/>
        <end position="295"/>
    </location>
</feature>
<keyword evidence="8" id="KW-1185">Reference proteome</keyword>
<comment type="similarity">
    <text evidence="1">Belongs to the membrane fusion protein (MFP) (TC 8.A.1) family.</text>
</comment>
<dbReference type="Pfam" id="PF25989">
    <property type="entry name" value="YknX_C"/>
    <property type="match status" value="1"/>
</dbReference>
<keyword evidence="3" id="KW-0732">Signal</keyword>
<feature type="chain" id="PRO_5047102815" evidence="3">
    <location>
        <begin position="23"/>
        <end position="455"/>
    </location>
</feature>
<evidence type="ECO:0000256" key="3">
    <source>
        <dbReference type="SAM" id="SignalP"/>
    </source>
</evidence>
<keyword evidence="2" id="KW-0175">Coiled coil</keyword>
<dbReference type="PROSITE" id="PS51257">
    <property type="entry name" value="PROKAR_LIPOPROTEIN"/>
    <property type="match status" value="1"/>
</dbReference>
<evidence type="ECO:0000256" key="2">
    <source>
        <dbReference type="SAM" id="Coils"/>
    </source>
</evidence>
<dbReference type="Pfam" id="PF25954">
    <property type="entry name" value="Beta-barrel_RND_2"/>
    <property type="match status" value="1"/>
</dbReference>
<feature type="coiled-coil region" evidence="2">
    <location>
        <begin position="111"/>
        <end position="223"/>
    </location>
</feature>
<dbReference type="Pfam" id="PF25917">
    <property type="entry name" value="BSH_RND"/>
    <property type="match status" value="1"/>
</dbReference>
<dbReference type="SUPFAM" id="SSF111369">
    <property type="entry name" value="HlyD-like secretion proteins"/>
    <property type="match status" value="2"/>
</dbReference>
<sequence>MKGRYSYLIMAALLTLSLTACSSGNNAESAASNDDSVVVDVIQVKNEPLDTVYDLSGTLQSYDSAVVSFQASGEIKQTLVEVGDTVKAGDVLAVLDDEPAKLQLAQAESGVAQAEGQVSAAKAGIAQAEAQIKTAEANLSSVEKGASQQQLAQAENQVKQAEDAYTKMKADADRYQNLYQEGLISLSDYENSQVQLKNVENQLDSAKQALSQLTDGATEEQRKIAQSSLDQAKSGKQSALAAQSQAQAGYKNALTARDQAELALSKTKVIAPIDGTVLQNSAVVGQMAGAGAQAYTIGSTETLKLILPVQDSQIADWQAGQKVDVELSGTTRTGTVQRIYPQTNAGTGTVSVEVTVPNPDKDWIPGQVVKAGKQTGGEKGILVPAEAVISNGQQPYVFRAVDGKAVKTVVELGKEIIGNRFRIVSGLQEGDTIVSAGADALFDGDAIKTAEDTTP</sequence>